<feature type="signal peptide" evidence="1">
    <location>
        <begin position="1"/>
        <end position="24"/>
    </location>
</feature>
<dbReference type="AlphaFoldDB" id="A0A0W0FYY2"/>
<proteinExistence type="predicted"/>
<dbReference type="EMBL" id="LATX01001440">
    <property type="protein sequence ID" value="KTB41564.1"/>
    <property type="molecule type" value="Genomic_DNA"/>
</dbReference>
<reference evidence="2 3" key="1">
    <citation type="submission" date="2015-12" db="EMBL/GenBank/DDBJ databases">
        <title>Draft genome sequence of Moniliophthora roreri, the causal agent of frosty pod rot of cacao.</title>
        <authorList>
            <person name="Aime M.C."/>
            <person name="Diaz-Valderrama J.R."/>
            <person name="Kijpornyongpan T."/>
            <person name="Phillips-Mora W."/>
        </authorList>
    </citation>
    <scope>NUCLEOTIDE SEQUENCE [LARGE SCALE GENOMIC DNA]</scope>
    <source>
        <strain evidence="2 3">MCA 2952</strain>
    </source>
</reference>
<evidence type="ECO:0000313" key="3">
    <source>
        <dbReference type="Proteomes" id="UP000054988"/>
    </source>
</evidence>
<comment type="caution">
    <text evidence="2">The sequence shown here is derived from an EMBL/GenBank/DDBJ whole genome shotgun (WGS) entry which is preliminary data.</text>
</comment>
<sequence length="63" mass="6865">MVIRMYSPLALLCIPHILLSRASSNYNPVHYEHSGIAASSPFLLSICVTFPRISCILCNATSA</sequence>
<gene>
    <name evidence="2" type="ORF">WG66_5870</name>
</gene>
<name>A0A0W0FYY2_MONRR</name>
<keyword evidence="1" id="KW-0732">Signal</keyword>
<organism evidence="2 3">
    <name type="scientific">Moniliophthora roreri</name>
    <name type="common">Frosty pod rot fungus</name>
    <name type="synonym">Monilia roreri</name>
    <dbReference type="NCBI Taxonomy" id="221103"/>
    <lineage>
        <taxon>Eukaryota</taxon>
        <taxon>Fungi</taxon>
        <taxon>Dikarya</taxon>
        <taxon>Basidiomycota</taxon>
        <taxon>Agaricomycotina</taxon>
        <taxon>Agaricomycetes</taxon>
        <taxon>Agaricomycetidae</taxon>
        <taxon>Agaricales</taxon>
        <taxon>Marasmiineae</taxon>
        <taxon>Marasmiaceae</taxon>
        <taxon>Moniliophthora</taxon>
    </lineage>
</organism>
<evidence type="ECO:0000256" key="1">
    <source>
        <dbReference type="SAM" id="SignalP"/>
    </source>
</evidence>
<evidence type="ECO:0000313" key="2">
    <source>
        <dbReference type="EMBL" id="KTB41564.1"/>
    </source>
</evidence>
<accession>A0A0W0FYY2</accession>
<evidence type="ECO:0008006" key="4">
    <source>
        <dbReference type="Google" id="ProtNLM"/>
    </source>
</evidence>
<dbReference type="Proteomes" id="UP000054988">
    <property type="component" value="Unassembled WGS sequence"/>
</dbReference>
<protein>
    <recommendedName>
        <fullName evidence="4">Secreted protein</fullName>
    </recommendedName>
</protein>
<feature type="chain" id="PRO_5006902194" description="Secreted protein" evidence="1">
    <location>
        <begin position="25"/>
        <end position="63"/>
    </location>
</feature>